<evidence type="ECO:0000256" key="1">
    <source>
        <dbReference type="ARBA" id="ARBA00022737"/>
    </source>
</evidence>
<proteinExistence type="predicted"/>
<feature type="non-terminal residue" evidence="3">
    <location>
        <position position="1"/>
    </location>
</feature>
<feature type="domain" description="DC1" evidence="2">
    <location>
        <begin position="128"/>
        <end position="163"/>
    </location>
</feature>
<dbReference type="InterPro" id="IPR046349">
    <property type="entry name" value="C1-like_sf"/>
</dbReference>
<organism evidence="3 4">
    <name type="scientific">Thlaspi arvense</name>
    <name type="common">Field penny-cress</name>
    <dbReference type="NCBI Taxonomy" id="13288"/>
    <lineage>
        <taxon>Eukaryota</taxon>
        <taxon>Viridiplantae</taxon>
        <taxon>Streptophyta</taxon>
        <taxon>Embryophyta</taxon>
        <taxon>Tracheophyta</taxon>
        <taxon>Spermatophyta</taxon>
        <taxon>Magnoliopsida</taxon>
        <taxon>eudicotyledons</taxon>
        <taxon>Gunneridae</taxon>
        <taxon>Pentapetalae</taxon>
        <taxon>rosids</taxon>
        <taxon>malvids</taxon>
        <taxon>Brassicales</taxon>
        <taxon>Brassicaceae</taxon>
        <taxon>Thlaspideae</taxon>
        <taxon>Thlaspi</taxon>
    </lineage>
</organism>
<dbReference type="Proteomes" id="UP000836841">
    <property type="component" value="Chromosome 7"/>
</dbReference>
<protein>
    <recommendedName>
        <fullName evidence="2">DC1 domain-containing protein</fullName>
    </recommendedName>
</protein>
<dbReference type="PANTHER" id="PTHR32410">
    <property type="entry name" value="CYSTEINE/HISTIDINE-RICH C1 DOMAIN FAMILY PROTEIN"/>
    <property type="match status" value="1"/>
</dbReference>
<evidence type="ECO:0000313" key="3">
    <source>
        <dbReference type="EMBL" id="CAH2079193.1"/>
    </source>
</evidence>
<keyword evidence="4" id="KW-1185">Reference proteome</keyword>
<name>A0AAU9T4I7_THLAR</name>
<dbReference type="Pfam" id="PF03107">
    <property type="entry name" value="C1_2"/>
    <property type="match status" value="3"/>
</dbReference>
<dbReference type="InterPro" id="IPR053192">
    <property type="entry name" value="Vacuole_Formation_Reg"/>
</dbReference>
<accession>A0AAU9T4I7</accession>
<evidence type="ECO:0000259" key="2">
    <source>
        <dbReference type="Pfam" id="PF03107"/>
    </source>
</evidence>
<dbReference type="SUPFAM" id="SSF57889">
    <property type="entry name" value="Cysteine-rich domain"/>
    <property type="match status" value="3"/>
</dbReference>
<evidence type="ECO:0000313" key="4">
    <source>
        <dbReference type="Proteomes" id="UP000836841"/>
    </source>
</evidence>
<feature type="domain" description="DC1" evidence="2">
    <location>
        <begin position="260"/>
        <end position="307"/>
    </location>
</feature>
<dbReference type="InterPro" id="IPR004146">
    <property type="entry name" value="DC1"/>
</dbReference>
<sequence>TYKSIREMGQTFAKEGVRCGMSDPAQPHTLSHGVGQNPPSGCFTCKKQSSSTENFHYRCTSCNVDFHNGCHQLLKHIQHPYHLQHLLTLTNKIKIIYDHKITQPQIFLAQKPFLLFLSQIQKAILLFFPRPFSNPCDACGFVNTLEPSYVCFQCNYMVHQSCINLPRVIKITRHPHRISYTPHIPPTISPCKICYKTVDLKYGKYSCSHEECSYLVHSKCATHKTVWDGSELEWEPEKDLDNIEDIESFKKVGVDLIKHFCHDHHLRFGKYDKVQDEDKQCQACVLSIDSQHGFYRCTQCDYYLHENMHCIVIV</sequence>
<keyword evidence="1" id="KW-0677">Repeat</keyword>
<dbReference type="AlphaFoldDB" id="A0AAU9T4I7"/>
<dbReference type="EMBL" id="OU466863">
    <property type="protein sequence ID" value="CAH2079193.1"/>
    <property type="molecule type" value="Genomic_DNA"/>
</dbReference>
<gene>
    <name evidence="3" type="ORF">TAV2_LOCUS25843</name>
</gene>
<dbReference type="PANTHER" id="PTHR32410:SF168">
    <property type="entry name" value="CYSTEINE_HISTIDINE-RICH C1 DOMAIN FAMILY PROTEIN"/>
    <property type="match status" value="1"/>
</dbReference>
<reference evidence="3 4" key="1">
    <citation type="submission" date="2022-03" db="EMBL/GenBank/DDBJ databases">
        <authorList>
            <person name="Nunn A."/>
            <person name="Chopra R."/>
            <person name="Nunn A."/>
            <person name="Contreras Garrido A."/>
        </authorList>
    </citation>
    <scope>NUCLEOTIDE SEQUENCE [LARGE SCALE GENOMIC DNA]</scope>
</reference>
<feature type="domain" description="DC1" evidence="2">
    <location>
        <begin position="173"/>
        <end position="221"/>
    </location>
</feature>